<dbReference type="Gene3D" id="3.40.1000.10">
    <property type="entry name" value="Mog1/PsbP, alpha/beta/alpha sandwich"/>
    <property type="match status" value="1"/>
</dbReference>
<proteinExistence type="inferred from homology"/>
<dbReference type="GO" id="GO:0005085">
    <property type="term" value="F:guanyl-nucleotide exchange factor activity"/>
    <property type="evidence" value="ECO:0007669"/>
    <property type="project" value="TreeGrafter"/>
</dbReference>
<dbReference type="GO" id="GO:0005634">
    <property type="term" value="C:nucleus"/>
    <property type="evidence" value="ECO:0007669"/>
    <property type="project" value="TreeGrafter"/>
</dbReference>
<comment type="similarity">
    <text evidence="1">Belongs to the MOG1 family.</text>
</comment>
<evidence type="ECO:0000256" key="2">
    <source>
        <dbReference type="ARBA" id="ARBA00022448"/>
    </source>
</evidence>
<evidence type="ECO:0000313" key="4">
    <source>
        <dbReference type="EMBL" id="KAF2481497.1"/>
    </source>
</evidence>
<dbReference type="AlphaFoldDB" id="A0A6A6PQH4"/>
<evidence type="ECO:0000313" key="5">
    <source>
        <dbReference type="Proteomes" id="UP000799767"/>
    </source>
</evidence>
<sequence>MTEYRPTPLFGGAITTSLPSTFADVSEIRQVPDNQEVYLDPHGTTSILFDILERVEKPDVEALHFHLEDIVDDDARVKVWGSGTVHLAKIPRDVQAYALLATSPTAGNSSSSNAAQRSEADFVGILLTMVRLEEQKTDLLIVINVPHLEADGYKPSDVDLERGRYGPLLERAMEFRAKIWETLDVKDWGLFGEG</sequence>
<dbReference type="GeneID" id="54470999"/>
<dbReference type="Proteomes" id="UP000799767">
    <property type="component" value="Unassembled WGS sequence"/>
</dbReference>
<dbReference type="InterPro" id="IPR007681">
    <property type="entry name" value="Mog1"/>
</dbReference>
<reference evidence="4" key="1">
    <citation type="journal article" date="2020" name="Stud. Mycol.">
        <title>101 Dothideomycetes genomes: a test case for predicting lifestyles and emergence of pathogens.</title>
        <authorList>
            <person name="Haridas S."/>
            <person name="Albert R."/>
            <person name="Binder M."/>
            <person name="Bloem J."/>
            <person name="Labutti K."/>
            <person name="Salamov A."/>
            <person name="Andreopoulos B."/>
            <person name="Baker S."/>
            <person name="Barry K."/>
            <person name="Bills G."/>
            <person name="Bluhm B."/>
            <person name="Cannon C."/>
            <person name="Castanera R."/>
            <person name="Culley D."/>
            <person name="Daum C."/>
            <person name="Ezra D."/>
            <person name="Gonzalez J."/>
            <person name="Henrissat B."/>
            <person name="Kuo A."/>
            <person name="Liang C."/>
            <person name="Lipzen A."/>
            <person name="Lutzoni F."/>
            <person name="Magnuson J."/>
            <person name="Mondo S."/>
            <person name="Nolan M."/>
            <person name="Ohm R."/>
            <person name="Pangilinan J."/>
            <person name="Park H.-J."/>
            <person name="Ramirez L."/>
            <person name="Alfaro M."/>
            <person name="Sun H."/>
            <person name="Tritt A."/>
            <person name="Yoshinaga Y."/>
            <person name="Zwiers L.-H."/>
            <person name="Turgeon B."/>
            <person name="Goodwin S."/>
            <person name="Spatafora J."/>
            <person name="Crous P."/>
            <person name="Grigoriev I."/>
        </authorList>
    </citation>
    <scope>NUCLEOTIDE SEQUENCE</scope>
    <source>
        <strain evidence="4">CBS 113389</strain>
    </source>
</reference>
<dbReference type="Pfam" id="PF04603">
    <property type="entry name" value="Mog1"/>
    <property type="match status" value="1"/>
</dbReference>
<dbReference type="EMBL" id="MU001638">
    <property type="protein sequence ID" value="KAF2481497.1"/>
    <property type="molecule type" value="Genomic_DNA"/>
</dbReference>
<evidence type="ECO:0008006" key="6">
    <source>
        <dbReference type="Google" id="ProtNLM"/>
    </source>
</evidence>
<keyword evidence="2" id="KW-0813">Transport</keyword>
<dbReference type="SUPFAM" id="SSF55724">
    <property type="entry name" value="Mog1p/PsbP-like"/>
    <property type="match status" value="1"/>
</dbReference>
<dbReference type="PANTHER" id="PTHR15837:SF0">
    <property type="entry name" value="RAN GUANINE NUCLEOTIDE RELEASE FACTOR"/>
    <property type="match status" value="1"/>
</dbReference>
<dbReference type="InterPro" id="IPR016123">
    <property type="entry name" value="Mog1/PsbP_a/b/a-sand"/>
</dbReference>
<dbReference type="GO" id="GO:0006606">
    <property type="term" value="P:protein import into nucleus"/>
    <property type="evidence" value="ECO:0007669"/>
    <property type="project" value="TreeGrafter"/>
</dbReference>
<evidence type="ECO:0000256" key="1">
    <source>
        <dbReference type="ARBA" id="ARBA00010307"/>
    </source>
</evidence>
<evidence type="ECO:0000256" key="3">
    <source>
        <dbReference type="ARBA" id="ARBA00022927"/>
    </source>
</evidence>
<dbReference type="GO" id="GO:0031267">
    <property type="term" value="F:small GTPase binding"/>
    <property type="evidence" value="ECO:0007669"/>
    <property type="project" value="TreeGrafter"/>
</dbReference>
<keyword evidence="3" id="KW-0653">Protein transport</keyword>
<name>A0A6A6PQH4_9PEZI</name>
<dbReference type="RefSeq" id="XP_033588067.1">
    <property type="nucleotide sequence ID" value="XM_033729997.1"/>
</dbReference>
<accession>A0A6A6PQH4</accession>
<protein>
    <recommendedName>
        <fullName evidence="6">Mog1p/PsbP-like protein</fullName>
    </recommendedName>
</protein>
<gene>
    <name evidence="4" type="ORF">BDY17DRAFT_189703</name>
</gene>
<dbReference type="PANTHER" id="PTHR15837">
    <property type="entry name" value="RAN GUANINE NUCLEOTIDE RELEASE FACTOR"/>
    <property type="match status" value="1"/>
</dbReference>
<keyword evidence="5" id="KW-1185">Reference proteome</keyword>
<dbReference type="OrthoDB" id="10255285at2759"/>
<organism evidence="4 5">
    <name type="scientific">Neohortaea acidophila</name>
    <dbReference type="NCBI Taxonomy" id="245834"/>
    <lineage>
        <taxon>Eukaryota</taxon>
        <taxon>Fungi</taxon>
        <taxon>Dikarya</taxon>
        <taxon>Ascomycota</taxon>
        <taxon>Pezizomycotina</taxon>
        <taxon>Dothideomycetes</taxon>
        <taxon>Dothideomycetidae</taxon>
        <taxon>Mycosphaerellales</taxon>
        <taxon>Teratosphaeriaceae</taxon>
        <taxon>Neohortaea</taxon>
    </lineage>
</organism>